<dbReference type="EMBL" id="JAPVES010000030">
    <property type="protein sequence ID" value="MCZ3373644.1"/>
    <property type="molecule type" value="Genomic_DNA"/>
</dbReference>
<dbReference type="AlphaFoldDB" id="A0A9E5A149"/>
<evidence type="ECO:0000313" key="1">
    <source>
        <dbReference type="EMBL" id="MCZ3367208.1"/>
    </source>
</evidence>
<comment type="caution">
    <text evidence="1">The sequence shown here is derived from an EMBL/GenBank/DDBJ whole genome shotgun (WGS) entry which is preliminary data.</text>
</comment>
<dbReference type="CDD" id="cd02513">
    <property type="entry name" value="CMP-NeuAc_Synthase"/>
    <property type="match status" value="1"/>
</dbReference>
<dbReference type="GO" id="GO:0008781">
    <property type="term" value="F:N-acylneuraminate cytidylyltransferase activity"/>
    <property type="evidence" value="ECO:0007669"/>
    <property type="project" value="TreeGrafter"/>
</dbReference>
<keyword evidence="1" id="KW-0808">Transferase</keyword>
<reference evidence="1" key="1">
    <citation type="submission" date="2022-12" db="EMBL/GenBank/DDBJ databases">
        <title>Reclassification of two methanogenic archaea species isolated from the Kolyma lowland permafrost.</title>
        <authorList>
            <person name="Trubitsyn V.E."/>
            <person name="Rivkina E.M."/>
            <person name="Shcherbakova V.A."/>
        </authorList>
    </citation>
    <scope>NUCLEOTIDE SEQUENCE</scope>
    <source>
        <strain evidence="1">M2</strain>
        <strain evidence="2">MK4</strain>
    </source>
</reference>
<gene>
    <name evidence="2" type="ORF">O3H35_13425</name>
    <name evidence="1" type="ORF">O3H54_15065</name>
</gene>
<dbReference type="EMBL" id="JAPVER010000020">
    <property type="protein sequence ID" value="MCZ3367208.1"/>
    <property type="molecule type" value="Genomic_DNA"/>
</dbReference>
<sequence length="227" mass="25670">MNILAIIPARGGSKGVPRKNIKKIAGKPLIAHTIESAVKSKYINKVIVSTEDQEIANISKEYGAEIIERPEKLALDDSSTIDAVFHSINHLKMENYVPDVVVLLQPTSPLRTVQDIDGSVELFCKKDCESVISICEFEHPPYWSLKIENNYLKPAFGDKYFKMRRQDLPTSYLPNGAIFISNPQNLANYESFYCKKTLPYLMSPENSVDIDTELDFKIAETILKELK</sequence>
<evidence type="ECO:0000313" key="3">
    <source>
        <dbReference type="Proteomes" id="UP001068021"/>
    </source>
</evidence>
<dbReference type="SUPFAM" id="SSF53448">
    <property type="entry name" value="Nucleotide-diphospho-sugar transferases"/>
    <property type="match status" value="1"/>
</dbReference>
<protein>
    <submittedName>
        <fullName evidence="1">Acylneuraminate cytidylyltransferase family protein</fullName>
    </submittedName>
</protein>
<proteinExistence type="predicted"/>
<dbReference type="Proteomes" id="UP001074446">
    <property type="component" value="Unassembled WGS sequence"/>
</dbReference>
<keyword evidence="1" id="KW-0548">Nucleotidyltransferase</keyword>
<accession>A0A9E5A149</accession>
<dbReference type="InterPro" id="IPR029044">
    <property type="entry name" value="Nucleotide-diphossugar_trans"/>
</dbReference>
<name>A0A9E5A149_9EURY</name>
<evidence type="ECO:0000313" key="2">
    <source>
        <dbReference type="EMBL" id="MCZ3373644.1"/>
    </source>
</evidence>
<keyword evidence="3" id="KW-1185">Reference proteome</keyword>
<dbReference type="PANTHER" id="PTHR21485">
    <property type="entry name" value="HAD SUPERFAMILY MEMBERS CMAS AND KDSC"/>
    <property type="match status" value="1"/>
</dbReference>
<dbReference type="Proteomes" id="UP001068021">
    <property type="component" value="Unassembled WGS sequence"/>
</dbReference>
<dbReference type="RefSeq" id="WP_048082465.1">
    <property type="nucleotide sequence ID" value="NZ_JAPVER010000020.1"/>
</dbReference>
<dbReference type="Pfam" id="PF02348">
    <property type="entry name" value="CTP_transf_3"/>
    <property type="match status" value="1"/>
</dbReference>
<dbReference type="PANTHER" id="PTHR21485:SF6">
    <property type="entry name" value="N-ACYLNEURAMINATE CYTIDYLYLTRANSFERASE-RELATED"/>
    <property type="match status" value="1"/>
</dbReference>
<organism evidence="1 3">
    <name type="scientific">Methanobacterium veterum</name>
    <dbReference type="NCBI Taxonomy" id="408577"/>
    <lineage>
        <taxon>Archaea</taxon>
        <taxon>Methanobacteriati</taxon>
        <taxon>Methanobacteriota</taxon>
        <taxon>Methanomada group</taxon>
        <taxon>Methanobacteria</taxon>
        <taxon>Methanobacteriales</taxon>
        <taxon>Methanobacteriaceae</taxon>
        <taxon>Methanobacterium</taxon>
    </lineage>
</organism>
<dbReference type="InterPro" id="IPR003329">
    <property type="entry name" value="Cytidylyl_trans"/>
</dbReference>
<dbReference type="InterPro" id="IPR050793">
    <property type="entry name" value="CMP-NeuNAc_synthase"/>
</dbReference>
<dbReference type="Gene3D" id="3.90.550.10">
    <property type="entry name" value="Spore Coat Polysaccharide Biosynthesis Protein SpsA, Chain A"/>
    <property type="match status" value="1"/>
</dbReference>